<keyword evidence="7" id="KW-0472">Membrane</keyword>
<dbReference type="PANTHER" id="PTHR43297:SF2">
    <property type="entry name" value="DIPEPTIDE TRANSPORT ATP-BINDING PROTEIN DPPD"/>
    <property type="match status" value="1"/>
</dbReference>
<dbReference type="GO" id="GO:0016887">
    <property type="term" value="F:ATP hydrolysis activity"/>
    <property type="evidence" value="ECO:0007669"/>
    <property type="project" value="InterPro"/>
</dbReference>
<dbReference type="Gene3D" id="3.40.50.300">
    <property type="entry name" value="P-loop containing nucleotide triphosphate hydrolases"/>
    <property type="match status" value="1"/>
</dbReference>
<proteinExistence type="inferred from homology"/>
<reference evidence="9 10" key="1">
    <citation type="submission" date="2011-10" db="EMBL/GenBank/DDBJ databases">
        <title>The Genome Sequence of Fusobacterium sp. 4_1_13.</title>
        <authorList>
            <consortium name="The Broad Institute Genome Sequencing Platform"/>
            <person name="Earl A."/>
            <person name="Ward D."/>
            <person name="Feldgarden M."/>
            <person name="Gevers D."/>
            <person name="Strauss J."/>
            <person name="Ambrose C."/>
            <person name="Allen-Vercoe E."/>
            <person name="Young S.K."/>
            <person name="Zeng Q."/>
            <person name="Gargeya S."/>
            <person name="Fitzgerald M."/>
            <person name="Haas B."/>
            <person name="Abouelleil A."/>
            <person name="Alvarado L."/>
            <person name="Arachchi H.M."/>
            <person name="Berlin A."/>
            <person name="Brown A."/>
            <person name="Chapman S.B."/>
            <person name="Chen Z."/>
            <person name="Dunbar C."/>
            <person name="Freedman E."/>
            <person name="Gearin G."/>
            <person name="Goldberg J."/>
            <person name="Griggs A."/>
            <person name="Gujja S."/>
            <person name="Heiman D."/>
            <person name="Howarth C."/>
            <person name="Larson L."/>
            <person name="Lui A."/>
            <person name="MacDonald P.J."/>
            <person name="Montmayeur A."/>
            <person name="Murphy C."/>
            <person name="Neiman D."/>
            <person name="Pearson M."/>
            <person name="Priest M."/>
            <person name="Roberts A."/>
            <person name="Saif S."/>
            <person name="Shea T."/>
            <person name="Shenoy N."/>
            <person name="Sisk P."/>
            <person name="Stolte C."/>
            <person name="Sykes S."/>
            <person name="Wortman J."/>
            <person name="Nusbaum C."/>
            <person name="Birren B."/>
        </authorList>
    </citation>
    <scope>NUCLEOTIDE SEQUENCE [LARGE SCALE GENOMIC DNA]</scope>
    <source>
        <strain evidence="9 10">4_1_13</strain>
    </source>
</reference>
<dbReference type="InterPro" id="IPR017871">
    <property type="entry name" value="ABC_transporter-like_CS"/>
</dbReference>
<dbReference type="AlphaFoldDB" id="A0A0M1VUX4"/>
<evidence type="ECO:0000256" key="1">
    <source>
        <dbReference type="ARBA" id="ARBA00004202"/>
    </source>
</evidence>
<comment type="subcellular location">
    <subcellularLocation>
        <location evidence="1">Cell membrane</location>
        <topology evidence="1">Peripheral membrane protein</topology>
    </subcellularLocation>
</comment>
<comment type="similarity">
    <text evidence="2">Belongs to the ABC transporter superfamily.</text>
</comment>
<dbReference type="InterPro" id="IPR027417">
    <property type="entry name" value="P-loop_NTPase"/>
</dbReference>
<dbReference type="Pfam" id="PF00005">
    <property type="entry name" value="ABC_tran"/>
    <property type="match status" value="1"/>
</dbReference>
<sequence>MLEIKDLTIQYGEKDAVVENFSLTMKKGEVISIVGESGSGKSTVLRSIIGGLLGQGKVVSGDIIFNGKSLLNLSNNEWRELRGTVISMISQDCGATLNPIRKIGSQYIEYINAHTNLSKAEAEKKALFMLEKVRLPEVKNIMNSYPYELSGGMKQRVGIAMALTFEPELILADEPTSALDVTTQAQIVKQMMEIREEFHTGIIIVTHNIGVAAYMADKIVVMQNGVVVDSGTREEVINNPKSDYTKKLLKAIPEMDGERFV</sequence>
<evidence type="ECO:0000256" key="3">
    <source>
        <dbReference type="ARBA" id="ARBA00022448"/>
    </source>
</evidence>
<keyword evidence="4" id="KW-1003">Cell membrane</keyword>
<protein>
    <recommendedName>
        <fullName evidence="8">ABC transporter domain-containing protein</fullName>
    </recommendedName>
</protein>
<dbReference type="EMBL" id="ACDE02000019">
    <property type="protein sequence ID" value="EEO40486.1"/>
    <property type="molecule type" value="Genomic_DNA"/>
</dbReference>
<dbReference type="PANTHER" id="PTHR43297">
    <property type="entry name" value="OLIGOPEPTIDE TRANSPORT ATP-BINDING PROTEIN APPD"/>
    <property type="match status" value="1"/>
</dbReference>
<keyword evidence="3" id="KW-0813">Transport</keyword>
<dbReference type="eggNOG" id="COG0444">
    <property type="taxonomic scope" value="Bacteria"/>
</dbReference>
<dbReference type="InterPro" id="IPR003593">
    <property type="entry name" value="AAA+_ATPase"/>
</dbReference>
<keyword evidence="5" id="KW-0547">Nucleotide-binding</keyword>
<accession>A0A0M1VUX4</accession>
<evidence type="ECO:0000313" key="9">
    <source>
        <dbReference type="EMBL" id="EEO40486.1"/>
    </source>
</evidence>
<dbReference type="InterPro" id="IPR003439">
    <property type="entry name" value="ABC_transporter-like_ATP-bd"/>
</dbReference>
<evidence type="ECO:0000256" key="6">
    <source>
        <dbReference type="ARBA" id="ARBA00022840"/>
    </source>
</evidence>
<comment type="caution">
    <text evidence="9">The sequence shown here is derived from an EMBL/GenBank/DDBJ whole genome shotgun (WGS) entry which is preliminary data.</text>
</comment>
<name>A0A0M1VUX4_FUSVC</name>
<dbReference type="GO" id="GO:0005886">
    <property type="term" value="C:plasma membrane"/>
    <property type="evidence" value="ECO:0007669"/>
    <property type="project" value="UniProtKB-SubCell"/>
</dbReference>
<evidence type="ECO:0000313" key="10">
    <source>
        <dbReference type="Proteomes" id="UP000004925"/>
    </source>
</evidence>
<gene>
    <name evidence="9" type="ORF">FSCG_01199</name>
</gene>
<dbReference type="InterPro" id="IPR050388">
    <property type="entry name" value="ABC_Ni/Peptide_Import"/>
</dbReference>
<dbReference type="Proteomes" id="UP000004925">
    <property type="component" value="Unassembled WGS sequence"/>
</dbReference>
<dbReference type="RefSeq" id="WP_005911839.1">
    <property type="nucleotide sequence ID" value="NZ_KQ235737.1"/>
</dbReference>
<evidence type="ECO:0000256" key="7">
    <source>
        <dbReference type="ARBA" id="ARBA00023136"/>
    </source>
</evidence>
<keyword evidence="6" id="KW-0067">ATP-binding</keyword>
<dbReference type="SUPFAM" id="SSF52540">
    <property type="entry name" value="P-loop containing nucleoside triphosphate hydrolases"/>
    <property type="match status" value="1"/>
</dbReference>
<dbReference type="CDD" id="cd03257">
    <property type="entry name" value="ABC_NikE_OppD_transporters"/>
    <property type="match status" value="1"/>
</dbReference>
<dbReference type="PROSITE" id="PS50893">
    <property type="entry name" value="ABC_TRANSPORTER_2"/>
    <property type="match status" value="1"/>
</dbReference>
<dbReference type="SMART" id="SM00382">
    <property type="entry name" value="AAA"/>
    <property type="match status" value="1"/>
</dbReference>
<evidence type="ECO:0000259" key="8">
    <source>
        <dbReference type="PROSITE" id="PS50893"/>
    </source>
</evidence>
<evidence type="ECO:0000256" key="2">
    <source>
        <dbReference type="ARBA" id="ARBA00005417"/>
    </source>
</evidence>
<dbReference type="PROSITE" id="PS00211">
    <property type="entry name" value="ABC_TRANSPORTER_1"/>
    <property type="match status" value="1"/>
</dbReference>
<dbReference type="HOGENOM" id="CLU_000604_1_23_0"/>
<evidence type="ECO:0000256" key="5">
    <source>
        <dbReference type="ARBA" id="ARBA00022741"/>
    </source>
</evidence>
<organism evidence="9 10">
    <name type="scientific">Fusobacterium vincentii 4_1_13</name>
    <dbReference type="NCBI Taxonomy" id="469606"/>
    <lineage>
        <taxon>Bacteria</taxon>
        <taxon>Fusobacteriati</taxon>
        <taxon>Fusobacteriota</taxon>
        <taxon>Fusobacteriia</taxon>
        <taxon>Fusobacteriales</taxon>
        <taxon>Fusobacteriaceae</taxon>
        <taxon>Fusobacterium</taxon>
    </lineage>
</organism>
<dbReference type="GO" id="GO:0005524">
    <property type="term" value="F:ATP binding"/>
    <property type="evidence" value="ECO:0007669"/>
    <property type="project" value="UniProtKB-KW"/>
</dbReference>
<feature type="domain" description="ABC transporter" evidence="8">
    <location>
        <begin position="2"/>
        <end position="249"/>
    </location>
</feature>
<evidence type="ECO:0000256" key="4">
    <source>
        <dbReference type="ARBA" id="ARBA00022475"/>
    </source>
</evidence>